<dbReference type="Proteomes" id="UP000886998">
    <property type="component" value="Unassembled WGS sequence"/>
</dbReference>
<dbReference type="EMBL" id="BMAV01000692">
    <property type="protein sequence ID" value="GFY38204.1"/>
    <property type="molecule type" value="Genomic_DNA"/>
</dbReference>
<feature type="domain" description="F-box" evidence="1">
    <location>
        <begin position="9"/>
        <end position="48"/>
    </location>
</feature>
<sequence>MDRERIIFTSHHILQIIFKHLNARSLNSCAQVCTLWNRIVKQLFEKNRRVIIHNFFKVGICYNGEIRRRLGICPIFKHCVMEAELFQELKNIRIEPVFFIRYVVLYLLNSTNFFSPLFS</sequence>
<dbReference type="AlphaFoldDB" id="A0A8X6WPX3"/>
<organism evidence="2 3">
    <name type="scientific">Trichonephila inaurata madagascariensis</name>
    <dbReference type="NCBI Taxonomy" id="2747483"/>
    <lineage>
        <taxon>Eukaryota</taxon>
        <taxon>Metazoa</taxon>
        <taxon>Ecdysozoa</taxon>
        <taxon>Arthropoda</taxon>
        <taxon>Chelicerata</taxon>
        <taxon>Arachnida</taxon>
        <taxon>Araneae</taxon>
        <taxon>Araneomorphae</taxon>
        <taxon>Entelegynae</taxon>
        <taxon>Araneoidea</taxon>
        <taxon>Nephilidae</taxon>
        <taxon>Trichonephila</taxon>
        <taxon>Trichonephila inaurata</taxon>
    </lineage>
</organism>
<name>A0A8X6WPX3_9ARAC</name>
<dbReference type="InterPro" id="IPR036047">
    <property type="entry name" value="F-box-like_dom_sf"/>
</dbReference>
<evidence type="ECO:0000259" key="1">
    <source>
        <dbReference type="SMART" id="SM00256"/>
    </source>
</evidence>
<dbReference type="SMART" id="SM00256">
    <property type="entry name" value="FBOX"/>
    <property type="match status" value="1"/>
</dbReference>
<dbReference type="Gene3D" id="1.20.1280.50">
    <property type="match status" value="1"/>
</dbReference>
<dbReference type="InterPro" id="IPR001810">
    <property type="entry name" value="F-box_dom"/>
</dbReference>
<keyword evidence="3" id="KW-1185">Reference proteome</keyword>
<evidence type="ECO:0000313" key="3">
    <source>
        <dbReference type="Proteomes" id="UP000886998"/>
    </source>
</evidence>
<proteinExistence type="predicted"/>
<evidence type="ECO:0000313" key="2">
    <source>
        <dbReference type="EMBL" id="GFY38204.1"/>
    </source>
</evidence>
<gene>
    <name evidence="2" type="primary">NCL1_45786</name>
    <name evidence="2" type="ORF">TNIN_435451</name>
</gene>
<protein>
    <submittedName>
        <fullName evidence="2">F-box domain-containing protein</fullName>
    </submittedName>
</protein>
<dbReference type="Pfam" id="PF12937">
    <property type="entry name" value="F-box-like"/>
    <property type="match status" value="1"/>
</dbReference>
<comment type="caution">
    <text evidence="2">The sequence shown here is derived from an EMBL/GenBank/DDBJ whole genome shotgun (WGS) entry which is preliminary data.</text>
</comment>
<reference evidence="2" key="1">
    <citation type="submission" date="2020-08" db="EMBL/GenBank/DDBJ databases">
        <title>Multicomponent nature underlies the extraordinary mechanical properties of spider dragline silk.</title>
        <authorList>
            <person name="Kono N."/>
            <person name="Nakamura H."/>
            <person name="Mori M."/>
            <person name="Yoshida Y."/>
            <person name="Ohtoshi R."/>
            <person name="Malay A.D."/>
            <person name="Moran D.A.P."/>
            <person name="Tomita M."/>
            <person name="Numata K."/>
            <person name="Arakawa K."/>
        </authorList>
    </citation>
    <scope>NUCLEOTIDE SEQUENCE</scope>
</reference>
<dbReference type="SUPFAM" id="SSF81383">
    <property type="entry name" value="F-box domain"/>
    <property type="match status" value="1"/>
</dbReference>
<accession>A0A8X6WPX3</accession>